<gene>
    <name evidence="1" type="ORF">V5J35_003618</name>
</gene>
<dbReference type="PROSITE" id="PS51257">
    <property type="entry name" value="PROKAR_LIPOPROTEIN"/>
    <property type="match status" value="1"/>
</dbReference>
<dbReference type="RefSeq" id="WP_354008510.1">
    <property type="nucleotide sequence ID" value="NZ_JBEWTA010000001.1"/>
</dbReference>
<dbReference type="Proteomes" id="UP001549366">
    <property type="component" value="Unassembled WGS sequence"/>
</dbReference>
<accession>A0ABV2SKX5</accession>
<proteinExistence type="predicted"/>
<comment type="caution">
    <text evidence="1">The sequence shown here is derived from an EMBL/GenBank/DDBJ whole genome shotgun (WGS) entry which is preliminary data.</text>
</comment>
<name>A0ABV2SKX5_9GAMM</name>
<dbReference type="EMBL" id="JBEWTB010000002">
    <property type="protein sequence ID" value="MET4758426.1"/>
    <property type="molecule type" value="Genomic_DNA"/>
</dbReference>
<protein>
    <submittedName>
        <fullName evidence="1">Uncharacterized protein</fullName>
    </submittedName>
</protein>
<reference evidence="1 2" key="1">
    <citation type="submission" date="2024-06" db="EMBL/GenBank/DDBJ databases">
        <title>Genomic Encyclopedia of Type Strains, Phase V (KMG-V): Genome sequencing to study the core and pangenomes of soil and plant-associated prokaryotes.</title>
        <authorList>
            <person name="Whitman W."/>
        </authorList>
    </citation>
    <scope>NUCLEOTIDE SEQUENCE [LARGE SCALE GENOMIC DNA]</scope>
    <source>
        <strain evidence="1 2">NE40</strain>
    </source>
</reference>
<organism evidence="1 2">
    <name type="scientific">Endozoicomonas lisbonensis</name>
    <dbReference type="NCBI Taxonomy" id="3120522"/>
    <lineage>
        <taxon>Bacteria</taxon>
        <taxon>Pseudomonadati</taxon>
        <taxon>Pseudomonadota</taxon>
        <taxon>Gammaproteobacteria</taxon>
        <taxon>Oceanospirillales</taxon>
        <taxon>Endozoicomonadaceae</taxon>
        <taxon>Endozoicomonas</taxon>
    </lineage>
</organism>
<evidence type="ECO:0000313" key="2">
    <source>
        <dbReference type="Proteomes" id="UP001549366"/>
    </source>
</evidence>
<sequence length="406" mass="46733">MWSTARDSKGIVSAFGKAFFFSLLFFLSCLLLANTSLDESEINPGATFSPYHSIDNESFSDDVDNIRSALLEIFIKREALFRAALFMVRPSYKNKTLTCDDLKQIFKFTFAAVHMTDDIYFPLKNAYASATYLNGAPFRPDLIPGWSEQDYELSTLHQGSLREKYFSHDNICNQADKTLDDVMEQVINPLYKERLSQFKKRMNLGYDAPDKYQSNQYIISKLNYAASSWIFYERLTMIREAYYQSGLYHPCNKRPDLMCRLNLSTYNEKPVEEGFWAFIYKLKFLHELNIFGYLHVFSSLISNTRDSLGLPALEKMLKTPFGNLDQYSHSCKVSTVVDSVAERLPFYLDRHRPIYGLAKAGANLHKLAQLSFSDLEVFAREQAIWSAKLIEQSADIRAVARSLAKH</sequence>
<evidence type="ECO:0000313" key="1">
    <source>
        <dbReference type="EMBL" id="MET4758426.1"/>
    </source>
</evidence>
<keyword evidence="2" id="KW-1185">Reference proteome</keyword>